<keyword evidence="1 6" id="KW-0808">Transferase</keyword>
<evidence type="ECO:0000256" key="1">
    <source>
        <dbReference type="ARBA" id="ARBA00022679"/>
    </source>
</evidence>
<dbReference type="PANTHER" id="PTHR40732:SF1">
    <property type="entry name" value="GTP-DEPENDENT DEPHOSPHO-COA KINASE"/>
    <property type="match status" value="1"/>
</dbReference>
<feature type="binding site" evidence="6">
    <location>
        <position position="142"/>
    </location>
    <ligand>
        <name>GTP</name>
        <dbReference type="ChEBI" id="CHEBI:37565"/>
    </ligand>
</feature>
<dbReference type="GO" id="GO:0005525">
    <property type="term" value="F:GTP binding"/>
    <property type="evidence" value="ECO:0007669"/>
    <property type="project" value="UniProtKB-UniRule"/>
</dbReference>
<keyword evidence="2 6" id="KW-0547">Nucleotide-binding</keyword>
<accession>A0A1H8TQ63</accession>
<comment type="similarity">
    <text evidence="6">Belongs to the GTP-dependent DPCK family.</text>
</comment>
<evidence type="ECO:0000256" key="5">
    <source>
        <dbReference type="ARBA" id="ARBA00023134"/>
    </source>
</evidence>
<evidence type="ECO:0000256" key="4">
    <source>
        <dbReference type="ARBA" id="ARBA00022993"/>
    </source>
</evidence>
<dbReference type="Proteomes" id="UP000199126">
    <property type="component" value="Unassembled WGS sequence"/>
</dbReference>
<proteinExistence type="inferred from homology"/>
<dbReference type="AlphaFoldDB" id="A0A1H8TQ63"/>
<dbReference type="RefSeq" id="WP_089825386.1">
    <property type="nucleotide sequence ID" value="NZ_FODV01000008.1"/>
</dbReference>
<organism evidence="7 8">
    <name type="scientific">Halogranum amylolyticum</name>
    <dbReference type="NCBI Taxonomy" id="660520"/>
    <lineage>
        <taxon>Archaea</taxon>
        <taxon>Methanobacteriati</taxon>
        <taxon>Methanobacteriota</taxon>
        <taxon>Stenosarchaea group</taxon>
        <taxon>Halobacteria</taxon>
        <taxon>Halobacteriales</taxon>
        <taxon>Haloferacaceae</taxon>
    </lineage>
</organism>
<feature type="binding site" evidence="6">
    <location>
        <position position="44"/>
    </location>
    <ligand>
        <name>GTP</name>
        <dbReference type="ChEBI" id="CHEBI:37565"/>
    </ligand>
</feature>
<dbReference type="EMBL" id="FODV01000008">
    <property type="protein sequence ID" value="SEO92754.1"/>
    <property type="molecule type" value="Genomic_DNA"/>
</dbReference>
<dbReference type="HAMAP" id="MF_00590">
    <property type="entry name" value="Dephospho_CoA_kinase_GTP_dep"/>
    <property type="match status" value="1"/>
</dbReference>
<feature type="binding site" evidence="6">
    <location>
        <position position="119"/>
    </location>
    <ligand>
        <name>GTP</name>
        <dbReference type="ChEBI" id="CHEBI:37565"/>
    </ligand>
</feature>
<evidence type="ECO:0000313" key="7">
    <source>
        <dbReference type="EMBL" id="SEO92754.1"/>
    </source>
</evidence>
<dbReference type="GO" id="GO:0016301">
    <property type="term" value="F:kinase activity"/>
    <property type="evidence" value="ECO:0007669"/>
    <property type="project" value="UniProtKB-UniRule"/>
</dbReference>
<comment type="function">
    <text evidence="6">Catalyzes the GTP-dependent phosphorylation of the 3'-hydroxyl group of dephosphocoenzyme A to form coenzyme A (CoA).</text>
</comment>
<dbReference type="UniPathway" id="UPA00241"/>
<evidence type="ECO:0000256" key="3">
    <source>
        <dbReference type="ARBA" id="ARBA00022777"/>
    </source>
</evidence>
<feature type="binding site" evidence="6">
    <location>
        <position position="63"/>
    </location>
    <ligand>
        <name>GTP</name>
        <dbReference type="ChEBI" id="CHEBI:37565"/>
    </ligand>
</feature>
<reference evidence="8" key="1">
    <citation type="submission" date="2016-10" db="EMBL/GenBank/DDBJ databases">
        <authorList>
            <person name="Varghese N."/>
            <person name="Submissions S."/>
        </authorList>
    </citation>
    <scope>NUCLEOTIDE SEQUENCE [LARGE SCALE GENOMIC DNA]</scope>
    <source>
        <strain evidence="8">CGMCC 1.10121</strain>
    </source>
</reference>
<keyword evidence="3 6" id="KW-0418">Kinase</keyword>
<comment type="pathway">
    <text evidence="6">Cofactor biosynthesis; coenzyme A biosynthesis.</text>
</comment>
<evidence type="ECO:0000256" key="2">
    <source>
        <dbReference type="ARBA" id="ARBA00022741"/>
    </source>
</evidence>
<dbReference type="GO" id="GO:0015937">
    <property type="term" value="P:coenzyme A biosynthetic process"/>
    <property type="evidence" value="ECO:0007669"/>
    <property type="project" value="UniProtKB-UniRule"/>
</dbReference>
<dbReference type="PANTHER" id="PTHR40732">
    <property type="entry name" value="UPF0218 PROTEIN TK1697"/>
    <property type="match status" value="1"/>
</dbReference>
<comment type="catalytic activity">
    <reaction evidence="6">
        <text>3'-dephospho-CoA + GTP = GDP + CoA + H(+)</text>
        <dbReference type="Rhea" id="RHEA:61156"/>
        <dbReference type="ChEBI" id="CHEBI:15378"/>
        <dbReference type="ChEBI" id="CHEBI:37565"/>
        <dbReference type="ChEBI" id="CHEBI:57287"/>
        <dbReference type="ChEBI" id="CHEBI:57328"/>
        <dbReference type="ChEBI" id="CHEBI:58189"/>
        <dbReference type="EC" id="2.7.1.237"/>
    </reaction>
</comment>
<dbReference type="PIRSF" id="PIRSF006533">
    <property type="entry name" value="UCP006533"/>
    <property type="match status" value="1"/>
</dbReference>
<dbReference type="Pfam" id="PF04019">
    <property type="entry name" value="DUF359"/>
    <property type="match status" value="1"/>
</dbReference>
<dbReference type="OrthoDB" id="15447at2157"/>
<feature type="binding site" evidence="6">
    <location>
        <position position="61"/>
    </location>
    <ligand>
        <name>GTP</name>
        <dbReference type="ChEBI" id="CHEBI:37565"/>
    </ligand>
</feature>
<keyword evidence="5 6" id="KW-0342">GTP-binding</keyword>
<keyword evidence="8" id="KW-1185">Reference proteome</keyword>
<dbReference type="EC" id="2.7.1.237" evidence="6"/>
<gene>
    <name evidence="7" type="ORF">SAMN04487948_10822</name>
</gene>
<sequence length="177" mass="18873">MLRLPADLRGAFKEPMGRVYTDPVDLLRDADQTEGPIVAVGDVVTFHLRQADRDPDVAVIDGKTKRDAVDEAVAEVLDGDADRIEVENPPATLSEALLDALVTALDAADPTVIFVDGEEDLATLPAIVAAPIGASVVYGQPDEGMVHVPVDEETKAEARELLSQFEGDVEAAFARLD</sequence>
<evidence type="ECO:0000256" key="6">
    <source>
        <dbReference type="HAMAP-Rule" id="MF_00590"/>
    </source>
</evidence>
<protein>
    <recommendedName>
        <fullName evidence="6">GTP-dependent dephospho-CoA kinase</fullName>
        <ecNumber evidence="6">2.7.1.237</ecNumber>
    </recommendedName>
    <alternativeName>
        <fullName evidence="6">Dephospho-coenzyme A kinase</fullName>
        <shortName evidence="6">DPCK</shortName>
    </alternativeName>
</protein>
<dbReference type="InterPro" id="IPR007164">
    <property type="entry name" value="GTP-dep_dephospho-CoA_kin"/>
</dbReference>
<feature type="binding site" evidence="6">
    <location>
        <position position="43"/>
    </location>
    <ligand>
        <name>GTP</name>
        <dbReference type="ChEBI" id="CHEBI:37565"/>
    </ligand>
</feature>
<name>A0A1H8TQ63_9EURY</name>
<keyword evidence="4 6" id="KW-0173">Coenzyme A biosynthesis</keyword>
<evidence type="ECO:0000313" key="8">
    <source>
        <dbReference type="Proteomes" id="UP000199126"/>
    </source>
</evidence>
<feature type="binding site" evidence="6">
    <location>
        <position position="42"/>
    </location>
    <ligand>
        <name>GTP</name>
        <dbReference type="ChEBI" id="CHEBI:37565"/>
    </ligand>
</feature>